<sequence length="196" mass="20943">MGYSTKKIWYFDKPGSGNTQDALRIATERAKELGIRYLIVPSTSGETAKTAADTLRGTEISLIVVSHVVGFSSPGVWEFDSTIADELREQGVKIITGTHVLSGLERAFSSSPKIGGGSRSEAVAEALRRIIAIGLKVAVECTLIAADQGAIPVNEEVIALGGKASGVDTVCVIKPSHTSRFFDLQVREIVAMPRER</sequence>
<dbReference type="Proteomes" id="UP000245657">
    <property type="component" value="Unassembled WGS sequence"/>
</dbReference>
<feature type="domain" description="Pyruvate kinase C-terminal" evidence="1">
    <location>
        <begin position="24"/>
        <end position="173"/>
    </location>
</feature>
<dbReference type="InterPro" id="IPR015074">
    <property type="entry name" value="DUF1867"/>
</dbReference>
<dbReference type="EMBL" id="QGMY01000007">
    <property type="protein sequence ID" value="PWR72021.1"/>
    <property type="molecule type" value="Genomic_DNA"/>
</dbReference>
<dbReference type="Gene3D" id="3.40.1380.20">
    <property type="entry name" value="Pyruvate kinase, C-terminal domain"/>
    <property type="match status" value="1"/>
</dbReference>
<gene>
    <name evidence="2" type="ORF">DK846_08505</name>
</gene>
<dbReference type="GeneID" id="97548114"/>
<dbReference type="InterPro" id="IPR036918">
    <property type="entry name" value="Pyrv_Knase_C_sf"/>
</dbReference>
<keyword evidence="3" id="KW-1185">Reference proteome</keyword>
<proteinExistence type="predicted"/>
<evidence type="ECO:0000259" key="1">
    <source>
        <dbReference type="Pfam" id="PF02887"/>
    </source>
</evidence>
<name>A0A2V2N8U9_9EURY</name>
<comment type="caution">
    <text evidence="2">The sequence shown here is derived from an EMBL/GenBank/DDBJ whole genome shotgun (WGS) entry which is preliminary data.</text>
</comment>
<protein>
    <recommendedName>
        <fullName evidence="1">Pyruvate kinase C-terminal domain-containing protein</fullName>
    </recommendedName>
</protein>
<dbReference type="OrthoDB" id="64834at2157"/>
<accession>A0A2V2N8U9</accession>
<evidence type="ECO:0000313" key="3">
    <source>
        <dbReference type="Proteomes" id="UP000245657"/>
    </source>
</evidence>
<dbReference type="RefSeq" id="WP_109968511.1">
    <property type="nucleotide sequence ID" value="NZ_CP176093.1"/>
</dbReference>
<organism evidence="2 3">
    <name type="scientific">Methanospirillum lacunae</name>
    <dbReference type="NCBI Taxonomy" id="668570"/>
    <lineage>
        <taxon>Archaea</taxon>
        <taxon>Methanobacteriati</taxon>
        <taxon>Methanobacteriota</taxon>
        <taxon>Stenosarchaea group</taxon>
        <taxon>Methanomicrobia</taxon>
        <taxon>Methanomicrobiales</taxon>
        <taxon>Methanospirillaceae</taxon>
        <taxon>Methanospirillum</taxon>
    </lineage>
</organism>
<dbReference type="AlphaFoldDB" id="A0A2V2N8U9"/>
<dbReference type="PIRSF" id="PIRSF016138">
    <property type="entry name" value="UCP016138"/>
    <property type="match status" value="1"/>
</dbReference>
<dbReference type="SUPFAM" id="SSF52935">
    <property type="entry name" value="PK C-terminal domain-like"/>
    <property type="match status" value="1"/>
</dbReference>
<dbReference type="Pfam" id="PF02887">
    <property type="entry name" value="PK_C"/>
    <property type="match status" value="1"/>
</dbReference>
<dbReference type="InterPro" id="IPR015795">
    <property type="entry name" value="Pyrv_Knase_C"/>
</dbReference>
<evidence type="ECO:0000313" key="2">
    <source>
        <dbReference type="EMBL" id="PWR72021.1"/>
    </source>
</evidence>
<reference evidence="2 3" key="1">
    <citation type="submission" date="2018-05" db="EMBL/GenBank/DDBJ databases">
        <title>Draft genome of Methanospirillum lacunae Ki8-1.</title>
        <authorList>
            <person name="Dueholm M.S."/>
            <person name="Nielsen P.H."/>
            <person name="Bakmann L.F."/>
            <person name="Otzen D.E."/>
        </authorList>
    </citation>
    <scope>NUCLEOTIDE SEQUENCE [LARGE SCALE GENOMIC DNA]</scope>
    <source>
        <strain evidence="2 3">Ki8-1</strain>
    </source>
</reference>